<organism evidence="1 2">
    <name type="scientific">Desulfosporosinus fructosivorans</name>
    <dbReference type="NCBI Taxonomy" id="2018669"/>
    <lineage>
        <taxon>Bacteria</taxon>
        <taxon>Bacillati</taxon>
        <taxon>Bacillota</taxon>
        <taxon>Clostridia</taxon>
        <taxon>Eubacteriales</taxon>
        <taxon>Desulfitobacteriaceae</taxon>
        <taxon>Desulfosporosinus</taxon>
    </lineage>
</organism>
<accession>A0A4Z0QV87</accession>
<comment type="caution">
    <text evidence="1">The sequence shown here is derived from an EMBL/GenBank/DDBJ whole genome shotgun (WGS) entry which is preliminary data.</text>
</comment>
<evidence type="ECO:0000313" key="2">
    <source>
        <dbReference type="Proteomes" id="UP000298460"/>
    </source>
</evidence>
<keyword evidence="2" id="KW-1185">Reference proteome</keyword>
<name>A0A4Z0QV87_9FIRM</name>
<gene>
    <name evidence="1" type="ORF">E4K67_29500</name>
</gene>
<protein>
    <submittedName>
        <fullName evidence="1">Uncharacterized protein</fullName>
    </submittedName>
</protein>
<dbReference type="EMBL" id="SPQQ01000036">
    <property type="protein sequence ID" value="TGE34692.1"/>
    <property type="molecule type" value="Genomic_DNA"/>
</dbReference>
<dbReference type="Proteomes" id="UP000298460">
    <property type="component" value="Unassembled WGS sequence"/>
</dbReference>
<sequence>MCYKSQCGERLIPSPRSLSYEWVARRYSPLETIVVYVSRTRKLNPHCWSVCYESQCGDNLVRLSSDIAGVFVTSRSVVKGSSAFRPSGPMILGAQAPGKVGSTLLEIALWGAVWRKSCPTFVSPGKQAKRLSLMEIAICVNYTVIWGRGSPRLSTLPQPGDCALTKDPKGYPVAPRVFMSSSFA</sequence>
<dbReference type="AlphaFoldDB" id="A0A4Z0QV87"/>
<proteinExistence type="predicted"/>
<reference evidence="1 2" key="1">
    <citation type="submission" date="2019-03" db="EMBL/GenBank/DDBJ databases">
        <title>Draft Genome Sequence of Desulfosporosinus fructosivorans Strain 63.6F, Isolated from Marine Sediment in the Baltic Sea.</title>
        <authorList>
            <person name="Hausmann B."/>
            <person name="Vandieken V."/>
            <person name="Pjevac P."/>
            <person name="Schreck K."/>
            <person name="Herbold C.W."/>
            <person name="Loy A."/>
        </authorList>
    </citation>
    <scope>NUCLEOTIDE SEQUENCE [LARGE SCALE GENOMIC DNA]</scope>
    <source>
        <strain evidence="1 2">63.6F</strain>
    </source>
</reference>
<evidence type="ECO:0000313" key="1">
    <source>
        <dbReference type="EMBL" id="TGE34692.1"/>
    </source>
</evidence>